<dbReference type="AlphaFoldDB" id="A0A2N9I2F6"/>
<accession>A0A2N9I2F6</accession>
<protein>
    <submittedName>
        <fullName evidence="1">Uncharacterized protein</fullName>
    </submittedName>
</protein>
<dbReference type="EMBL" id="OIVN01004574">
    <property type="protein sequence ID" value="SPD18190.1"/>
    <property type="molecule type" value="Genomic_DNA"/>
</dbReference>
<gene>
    <name evidence="1" type="ORF">FSB_LOCUS46072</name>
</gene>
<organism evidence="1">
    <name type="scientific">Fagus sylvatica</name>
    <name type="common">Beechnut</name>
    <dbReference type="NCBI Taxonomy" id="28930"/>
    <lineage>
        <taxon>Eukaryota</taxon>
        <taxon>Viridiplantae</taxon>
        <taxon>Streptophyta</taxon>
        <taxon>Embryophyta</taxon>
        <taxon>Tracheophyta</taxon>
        <taxon>Spermatophyta</taxon>
        <taxon>Magnoliopsida</taxon>
        <taxon>eudicotyledons</taxon>
        <taxon>Gunneridae</taxon>
        <taxon>Pentapetalae</taxon>
        <taxon>rosids</taxon>
        <taxon>fabids</taxon>
        <taxon>Fagales</taxon>
        <taxon>Fagaceae</taxon>
        <taxon>Fagus</taxon>
    </lineage>
</organism>
<sequence length="125" mass="13395">MRDREREKKKPVGSCAGAPCSASAVLPASLRARAPCAAYRGRCHGGPMAMDRGGMDPWVVVLPFSLLGGEWQRIELVCVVCAVVQGNASGSEVFRVEARRSEVRDAPSPIEHLSGGFETLQLLCI</sequence>
<evidence type="ECO:0000313" key="1">
    <source>
        <dbReference type="EMBL" id="SPD18190.1"/>
    </source>
</evidence>
<reference evidence="1" key="1">
    <citation type="submission" date="2018-02" db="EMBL/GenBank/DDBJ databases">
        <authorList>
            <person name="Cohen D.B."/>
            <person name="Kent A.D."/>
        </authorList>
    </citation>
    <scope>NUCLEOTIDE SEQUENCE</scope>
</reference>
<proteinExistence type="predicted"/>
<name>A0A2N9I2F6_FAGSY</name>